<organism evidence="1">
    <name type="scientific">Siphoviridae sp. ct8WU9</name>
    <dbReference type="NCBI Taxonomy" id="2825364"/>
    <lineage>
        <taxon>Viruses</taxon>
        <taxon>Duplodnaviria</taxon>
        <taxon>Heunggongvirae</taxon>
        <taxon>Uroviricota</taxon>
        <taxon>Caudoviricetes</taxon>
    </lineage>
</organism>
<protein>
    <submittedName>
        <fullName evidence="1">Uncharacterized protein</fullName>
    </submittedName>
</protein>
<sequence>MPDGLTLSGRYPASGTTPRCAFSSATHCFCGLTVRRYPDSLCALNFSRFLARLCGWCGIAVLPCFSASWDAPVTRCGLLTLRGTYAAYMSGFHGYPTCLYSVGDSV</sequence>
<name>A0A8S5PTD2_9CAUD</name>
<accession>A0A8S5PTD2</accession>
<reference evidence="1" key="1">
    <citation type="journal article" date="2021" name="Proc. Natl. Acad. Sci. U.S.A.">
        <title>A Catalog of Tens of Thousands of Viruses from Human Metagenomes Reveals Hidden Associations with Chronic Diseases.</title>
        <authorList>
            <person name="Tisza M.J."/>
            <person name="Buck C.B."/>
        </authorList>
    </citation>
    <scope>NUCLEOTIDE SEQUENCE</scope>
    <source>
        <strain evidence="1">Ct8WU9</strain>
    </source>
</reference>
<dbReference type="EMBL" id="BK015498">
    <property type="protein sequence ID" value="DAE09968.1"/>
    <property type="molecule type" value="Genomic_DNA"/>
</dbReference>
<proteinExistence type="predicted"/>
<evidence type="ECO:0000313" key="1">
    <source>
        <dbReference type="EMBL" id="DAE09968.1"/>
    </source>
</evidence>